<dbReference type="SUPFAM" id="SSF51445">
    <property type="entry name" value="(Trans)glycosidases"/>
    <property type="match status" value="1"/>
</dbReference>
<dbReference type="InterPro" id="IPR006047">
    <property type="entry name" value="GH13_cat_dom"/>
</dbReference>
<gene>
    <name evidence="2" type="ORF">K8P03_06015</name>
</gene>
<keyword evidence="3" id="KW-1185">Reference proteome</keyword>
<dbReference type="PANTHER" id="PTHR10357:SF179">
    <property type="entry name" value="NEUTRAL AND BASIC AMINO ACID TRANSPORT PROTEIN RBAT"/>
    <property type="match status" value="1"/>
</dbReference>
<organism evidence="2 3">
    <name type="scientific">Anaerococcus murdochii</name>
    <dbReference type="NCBI Taxonomy" id="411577"/>
    <lineage>
        <taxon>Bacteria</taxon>
        <taxon>Bacillati</taxon>
        <taxon>Bacillota</taxon>
        <taxon>Tissierellia</taxon>
        <taxon>Tissierellales</taxon>
        <taxon>Peptoniphilaceae</taxon>
        <taxon>Anaerococcus</taxon>
    </lineage>
</organism>
<evidence type="ECO:0000313" key="3">
    <source>
        <dbReference type="Proteomes" id="UP000734271"/>
    </source>
</evidence>
<dbReference type="PANTHER" id="PTHR10357">
    <property type="entry name" value="ALPHA-AMYLASE FAMILY MEMBER"/>
    <property type="match status" value="1"/>
</dbReference>
<dbReference type="Pfam" id="PF00128">
    <property type="entry name" value="Alpha-amylase"/>
    <property type="match status" value="2"/>
</dbReference>
<dbReference type="EMBL" id="JAIPME010000002">
    <property type="protein sequence ID" value="MBZ2386834.1"/>
    <property type="molecule type" value="Genomic_DNA"/>
</dbReference>
<dbReference type="SMART" id="SM00642">
    <property type="entry name" value="Aamy"/>
    <property type="match status" value="1"/>
</dbReference>
<protein>
    <recommendedName>
        <fullName evidence="1">Glycosyl hydrolase family 13 catalytic domain-containing protein</fullName>
    </recommendedName>
</protein>
<proteinExistence type="predicted"/>
<name>A0ABS7SZ79_9FIRM</name>
<evidence type="ECO:0000313" key="2">
    <source>
        <dbReference type="EMBL" id="MBZ2386834.1"/>
    </source>
</evidence>
<dbReference type="SUPFAM" id="SSF51011">
    <property type="entry name" value="Glycosyl hydrolase domain"/>
    <property type="match status" value="1"/>
</dbReference>
<dbReference type="InterPro" id="IPR017853">
    <property type="entry name" value="GH"/>
</dbReference>
<accession>A0ABS7SZ79</accession>
<dbReference type="RefSeq" id="WP_223419327.1">
    <property type="nucleotide sequence ID" value="NZ_JAIPME010000002.1"/>
</dbReference>
<evidence type="ECO:0000259" key="1">
    <source>
        <dbReference type="SMART" id="SM00642"/>
    </source>
</evidence>
<dbReference type="InterPro" id="IPR013780">
    <property type="entry name" value="Glyco_hydro_b"/>
</dbReference>
<reference evidence="2 3" key="1">
    <citation type="submission" date="2021-08" db="EMBL/GenBank/DDBJ databases">
        <title>FDA dAtabase for Regulatory Grade micrObial Sequences (FDA-ARGOS): Supporting development and validation of Infectious Disease Dx tests.</title>
        <authorList>
            <person name="Sproer C."/>
            <person name="Gronow S."/>
            <person name="Severitt S."/>
            <person name="Schroder I."/>
            <person name="Tallon L."/>
            <person name="Sadzewicz L."/>
            <person name="Zhao X."/>
            <person name="Boylan J."/>
            <person name="Ott S."/>
            <person name="Bowen H."/>
            <person name="Vavikolanu K."/>
            <person name="Hazen T."/>
            <person name="Aluvathingal J."/>
            <person name="Nadendla S."/>
            <person name="Lowell S."/>
            <person name="Myers T."/>
            <person name="Yan Y."/>
            <person name="Sichtig H."/>
        </authorList>
    </citation>
    <scope>NUCLEOTIDE SEQUENCE [LARGE SCALE GENOMIC DNA]</scope>
    <source>
        <strain evidence="2 3">FDAARGOS_1460</strain>
    </source>
</reference>
<comment type="caution">
    <text evidence="2">The sequence shown here is derived from an EMBL/GenBank/DDBJ whole genome shotgun (WGS) entry which is preliminary data.</text>
</comment>
<dbReference type="Gene3D" id="3.20.20.80">
    <property type="entry name" value="Glycosidases"/>
    <property type="match status" value="2"/>
</dbReference>
<sequence length="441" mass="51164">MLENKDIKTTYYEAYPKSFVDSNADGIGDLEGLRSKLTILSQLGTNYILLNQIFAKKDGKIDFYQVDDKIGSLEDVGRICEKGKYIRVKTLLDLDAKDLMATYGNNLKEEIKSILEHWKEIGIKGIRIKNLDDFTNDSPKAGEEIITEIRDLTYNLGLIYIGGLDKVDQKFKDQVDMVYFSKSNSLVKEKNSYKEFYEFLDMAQTLSGEVPVGLDFENYKSPRLIEKILNHDEEARPLTEALATLLFSLKTAPFIYQGTEIEAKSEYDIDMDKISDLEIKKIYEKYIEEGLKPEEAIDKVKKESNFSAKIPLRWDESSLGKFSEVENYYGTMVQYDNNYKEYLKHADSFFFYMYDIIMLRKRDSVFGLGDYEALAIDETTYIYKRTYKDKAYVVLVNLSDDFYEIEEKITDLIKDGKVIKNNNQDYDPEILDAYQAVIIEL</sequence>
<dbReference type="Gene3D" id="2.60.40.1180">
    <property type="entry name" value="Golgi alpha-mannosidase II"/>
    <property type="match status" value="1"/>
</dbReference>
<feature type="domain" description="Glycosyl hydrolase family 13 catalytic" evidence="1">
    <location>
        <begin position="13"/>
        <end position="313"/>
    </location>
</feature>
<dbReference type="Proteomes" id="UP000734271">
    <property type="component" value="Unassembled WGS sequence"/>
</dbReference>